<gene>
    <name evidence="1" type="ORF">SG0102_23230</name>
</gene>
<reference evidence="1 2" key="1">
    <citation type="submission" date="2018-11" db="EMBL/GenBank/DDBJ databases">
        <title>Novel Erysipelotrichaceae bacterium isolated from small intestine of a swine.</title>
        <authorList>
            <person name="Kim J.S."/>
            <person name="Choe H."/>
            <person name="Lee Y.R."/>
            <person name="Kim K.M."/>
            <person name="Park D.S."/>
        </authorList>
    </citation>
    <scope>NUCLEOTIDE SEQUENCE [LARGE SCALE GENOMIC DNA]</scope>
    <source>
        <strain evidence="1 2">SG0102</strain>
    </source>
</reference>
<dbReference type="EMBL" id="AP019309">
    <property type="protein sequence ID" value="BBH27389.1"/>
    <property type="molecule type" value="Genomic_DNA"/>
</dbReference>
<dbReference type="InParanoid" id="A0A3G9JWE5"/>
<name>A0A3G9JWE5_9FIRM</name>
<accession>A0A3G9JWE5</accession>
<proteinExistence type="predicted"/>
<keyword evidence="2" id="KW-1185">Reference proteome</keyword>
<dbReference type="AlphaFoldDB" id="A0A3G9JWE5"/>
<evidence type="ECO:0000313" key="2">
    <source>
        <dbReference type="Proteomes" id="UP000268059"/>
    </source>
</evidence>
<dbReference type="Proteomes" id="UP000268059">
    <property type="component" value="Chromosome"/>
</dbReference>
<protein>
    <submittedName>
        <fullName evidence="1">Uncharacterized protein</fullName>
    </submittedName>
</protein>
<dbReference type="KEGG" id="ebm:SG0102_23230"/>
<evidence type="ECO:0000313" key="1">
    <source>
        <dbReference type="EMBL" id="BBH27389.1"/>
    </source>
</evidence>
<sequence length="74" mass="8662">MYQLFINKVGNKLFIIRLAGIFALKITKVINKIDIDINHISTSISNHFCLLYLLLFNINHVEHMKKIELPKEPK</sequence>
<organism evidence="1 2">
    <name type="scientific">Intestinibaculum porci</name>
    <dbReference type="NCBI Taxonomy" id="2487118"/>
    <lineage>
        <taxon>Bacteria</taxon>
        <taxon>Bacillati</taxon>
        <taxon>Bacillota</taxon>
        <taxon>Erysipelotrichia</taxon>
        <taxon>Erysipelotrichales</taxon>
        <taxon>Erysipelotrichaceae</taxon>
        <taxon>Intestinibaculum</taxon>
    </lineage>
</organism>